<dbReference type="EC" id="3.5.1.2" evidence="7"/>
<dbReference type="GeneID" id="60423133"/>
<dbReference type="RefSeq" id="WP_196816532.1">
    <property type="nucleotide sequence ID" value="NZ_CP012850.1"/>
</dbReference>
<evidence type="ECO:0000256" key="9">
    <source>
        <dbReference type="PIRSR" id="PIRSR005639-2"/>
    </source>
</evidence>
<evidence type="ECO:0000256" key="1">
    <source>
        <dbReference type="ARBA" id="ARBA00008345"/>
    </source>
</evidence>
<dbReference type="PROSITE" id="PS51273">
    <property type="entry name" value="GATASE_TYPE_1"/>
    <property type="match status" value="1"/>
</dbReference>
<dbReference type="GO" id="GO:0005829">
    <property type="term" value="C:cytosol"/>
    <property type="evidence" value="ECO:0007669"/>
    <property type="project" value="TreeGrafter"/>
</dbReference>
<dbReference type="SUPFAM" id="SSF52317">
    <property type="entry name" value="Class I glutamine amidotransferase-like"/>
    <property type="match status" value="1"/>
</dbReference>
<dbReference type="GO" id="GO:0042823">
    <property type="term" value="P:pyridoxal phosphate biosynthetic process"/>
    <property type="evidence" value="ECO:0007669"/>
    <property type="project" value="UniProtKB-UniRule"/>
</dbReference>
<evidence type="ECO:0000313" key="11">
    <source>
        <dbReference type="Proteomes" id="UP000058925"/>
    </source>
</evidence>
<evidence type="ECO:0000256" key="2">
    <source>
        <dbReference type="ARBA" id="ARBA00022801"/>
    </source>
</evidence>
<feature type="active site" description="Charge relay system" evidence="7 8">
    <location>
        <position position="186"/>
    </location>
</feature>
<keyword evidence="4 7" id="KW-0315">Glutamine amidotransferase</keyword>
<dbReference type="OrthoDB" id="26717at2157"/>
<organism evidence="10 11">
    <name type="scientific">Candidatus Nitrosocosmicus oleophilus</name>
    <dbReference type="NCBI Taxonomy" id="1353260"/>
    <lineage>
        <taxon>Archaea</taxon>
        <taxon>Nitrososphaerota</taxon>
        <taxon>Nitrososphaeria</taxon>
        <taxon>Nitrososphaerales</taxon>
        <taxon>Nitrososphaeraceae</taxon>
        <taxon>Candidatus Nitrosocosmicus</taxon>
    </lineage>
</organism>
<sequence length="213" mass="23839">MNSLLKVGILSIQGDIEENSNAIKESFKELEIEGTVVYMKDLKDLEEIDGLIIPGGESTVIGMLLFLKGVQPDLIRKKIQEGLPILGTCAGLIMLSNKAYDKTIGETKQALLKVLDVTIERNAFGRQHESFESELDISYLGERKFNGVFIRGPAITEIGNDVEIIAEYDKKIVAVRQNNILGTSFHPELANDNRFHTNLVKLMVDYNKSRKEK</sequence>
<dbReference type="PROSITE" id="PS51274">
    <property type="entry name" value="GATASE_COBBQ"/>
    <property type="match status" value="1"/>
</dbReference>
<dbReference type="HAMAP" id="MF_01615">
    <property type="entry name" value="PdxT"/>
    <property type="match status" value="1"/>
</dbReference>
<comment type="function">
    <text evidence="7">Catalyzes the hydrolysis of glutamine to glutamate and ammonia as part of the biosynthesis of pyridoxal 5'-phosphate. The resulting ammonia molecule is channeled to the active site of PdxS.</text>
</comment>
<dbReference type="FunFam" id="3.40.50.880:FF:000041">
    <property type="entry name" value="Glutamine amidotransferase subunit pdxT, putative"/>
    <property type="match status" value="1"/>
</dbReference>
<name>A0A654M147_9ARCH</name>
<dbReference type="PROSITE" id="PS01236">
    <property type="entry name" value="PDXT_SNO_1"/>
    <property type="match status" value="1"/>
</dbReference>
<dbReference type="GO" id="GO:0006543">
    <property type="term" value="P:L-glutamine catabolic process"/>
    <property type="evidence" value="ECO:0007669"/>
    <property type="project" value="UniProtKB-UniRule"/>
</dbReference>
<dbReference type="NCBIfam" id="TIGR03800">
    <property type="entry name" value="PLP_synth_Pdx2"/>
    <property type="match status" value="1"/>
</dbReference>
<protein>
    <recommendedName>
        <fullName evidence="7">Pyridoxal 5'-phosphate synthase subunit PdxT</fullName>
        <ecNumber evidence="7">4.3.3.6</ecNumber>
    </recommendedName>
    <alternativeName>
        <fullName evidence="7">Pdx2</fullName>
    </alternativeName>
    <alternativeName>
        <fullName evidence="7">Pyridoxal 5'-phosphate synthase glutaminase subunit</fullName>
        <ecNumber evidence="7">3.5.1.2</ecNumber>
    </alternativeName>
</protein>
<feature type="binding site" evidence="7 9">
    <location>
        <begin position="150"/>
        <end position="151"/>
    </location>
    <ligand>
        <name>L-glutamine</name>
        <dbReference type="ChEBI" id="CHEBI:58359"/>
    </ligand>
</feature>
<dbReference type="PANTHER" id="PTHR31559:SF0">
    <property type="entry name" value="PYRIDOXAL 5'-PHOSPHATE SYNTHASE SUBUNIT SNO1-RELATED"/>
    <property type="match status" value="1"/>
</dbReference>
<evidence type="ECO:0000256" key="7">
    <source>
        <dbReference type="HAMAP-Rule" id="MF_01615"/>
    </source>
</evidence>
<dbReference type="GO" id="GO:0036381">
    <property type="term" value="F:pyridoxal 5'-phosphate synthase (glutamine hydrolysing) activity"/>
    <property type="evidence" value="ECO:0007669"/>
    <property type="project" value="UniProtKB-UniRule"/>
</dbReference>
<dbReference type="GO" id="GO:0008614">
    <property type="term" value="P:pyridoxine metabolic process"/>
    <property type="evidence" value="ECO:0007669"/>
    <property type="project" value="TreeGrafter"/>
</dbReference>
<evidence type="ECO:0000256" key="4">
    <source>
        <dbReference type="ARBA" id="ARBA00022962"/>
    </source>
</evidence>
<evidence type="ECO:0000313" key="10">
    <source>
        <dbReference type="EMBL" id="ALI37468.1"/>
    </source>
</evidence>
<dbReference type="UniPathway" id="UPA00245"/>
<dbReference type="AlphaFoldDB" id="A0A654M147"/>
<dbReference type="CDD" id="cd01749">
    <property type="entry name" value="GATase1_PB"/>
    <property type="match status" value="1"/>
</dbReference>
<comment type="similarity">
    <text evidence="1 7">Belongs to the glutaminase PdxT/SNO family.</text>
</comment>
<dbReference type="Gene3D" id="3.40.50.880">
    <property type="match status" value="1"/>
</dbReference>
<comment type="catalytic activity">
    <reaction evidence="7">
        <text>aldehydo-D-ribose 5-phosphate + D-glyceraldehyde 3-phosphate + L-glutamine = pyridoxal 5'-phosphate + L-glutamate + phosphate + 3 H2O + H(+)</text>
        <dbReference type="Rhea" id="RHEA:31507"/>
        <dbReference type="ChEBI" id="CHEBI:15377"/>
        <dbReference type="ChEBI" id="CHEBI:15378"/>
        <dbReference type="ChEBI" id="CHEBI:29985"/>
        <dbReference type="ChEBI" id="CHEBI:43474"/>
        <dbReference type="ChEBI" id="CHEBI:58273"/>
        <dbReference type="ChEBI" id="CHEBI:58359"/>
        <dbReference type="ChEBI" id="CHEBI:59776"/>
        <dbReference type="ChEBI" id="CHEBI:597326"/>
        <dbReference type="EC" id="4.3.3.6"/>
    </reaction>
</comment>
<keyword evidence="5 7" id="KW-0456">Lyase</keyword>
<feature type="binding site" evidence="7 9">
    <location>
        <begin position="56"/>
        <end position="58"/>
    </location>
    <ligand>
        <name>L-glutamine</name>
        <dbReference type="ChEBI" id="CHEBI:58359"/>
    </ligand>
</feature>
<dbReference type="GO" id="GO:1903600">
    <property type="term" value="C:glutaminase complex"/>
    <property type="evidence" value="ECO:0007669"/>
    <property type="project" value="TreeGrafter"/>
</dbReference>
<dbReference type="EMBL" id="CP012850">
    <property type="protein sequence ID" value="ALI37468.1"/>
    <property type="molecule type" value="Genomic_DNA"/>
</dbReference>
<evidence type="ECO:0000256" key="8">
    <source>
        <dbReference type="PIRSR" id="PIRSR005639-1"/>
    </source>
</evidence>
<keyword evidence="11" id="KW-1185">Reference proteome</keyword>
<keyword evidence="2 7" id="KW-0378">Hydrolase</keyword>
<reference evidence="11" key="1">
    <citation type="submission" date="2015-10" db="EMBL/GenBank/DDBJ databases">
        <title>Niche specialization of a soil ammonia-oxidizing archaeon, Candidatus Nitrosocosmicus oleophilus.</title>
        <authorList>
            <person name="Jung M.-Y."/>
            <person name="Rhee S.-K."/>
        </authorList>
    </citation>
    <scope>NUCLEOTIDE SEQUENCE [LARGE SCALE GENOMIC DNA]</scope>
    <source>
        <strain evidence="11">MY3</strain>
    </source>
</reference>
<dbReference type="GO" id="GO:0004359">
    <property type="term" value="F:glutaminase activity"/>
    <property type="evidence" value="ECO:0007669"/>
    <property type="project" value="UniProtKB-UniRule"/>
</dbReference>
<feature type="active site" description="Charge relay system" evidence="7 8">
    <location>
        <position position="188"/>
    </location>
</feature>
<proteinExistence type="inferred from homology"/>
<evidence type="ECO:0000256" key="5">
    <source>
        <dbReference type="ARBA" id="ARBA00023239"/>
    </source>
</evidence>
<dbReference type="KEGG" id="taa:NMY3_03283"/>
<comment type="subunit">
    <text evidence="7">In the presence of PdxS, forms a dodecamer of heterodimers. Only shows activity in the heterodimer.</text>
</comment>
<keyword evidence="10" id="KW-0808">Transferase</keyword>
<accession>A0A654M147</accession>
<evidence type="ECO:0000256" key="6">
    <source>
        <dbReference type="ARBA" id="ARBA00049534"/>
    </source>
</evidence>
<dbReference type="PANTHER" id="PTHR31559">
    <property type="entry name" value="PYRIDOXAL 5'-PHOSPHATE SYNTHASE SUBUNIT SNO"/>
    <property type="match status" value="1"/>
</dbReference>
<keyword evidence="3 7" id="KW-0663">Pyridoxal phosphate</keyword>
<dbReference type="EC" id="4.3.3.6" evidence="7"/>
<dbReference type="PIRSF" id="PIRSF005639">
    <property type="entry name" value="Glut_amidoT_SNO"/>
    <property type="match status" value="1"/>
</dbReference>
<dbReference type="PROSITE" id="PS51130">
    <property type="entry name" value="PDXT_SNO_2"/>
    <property type="match status" value="1"/>
</dbReference>
<gene>
    <name evidence="7 10" type="primary">pdxT</name>
    <name evidence="10" type="ORF">NMY3_03283</name>
</gene>
<dbReference type="InterPro" id="IPR029062">
    <property type="entry name" value="Class_I_gatase-like"/>
</dbReference>
<feature type="binding site" evidence="7 9">
    <location>
        <position position="121"/>
    </location>
    <ligand>
        <name>L-glutamine</name>
        <dbReference type="ChEBI" id="CHEBI:58359"/>
    </ligand>
</feature>
<dbReference type="InterPro" id="IPR002161">
    <property type="entry name" value="PdxT/SNO"/>
</dbReference>
<evidence type="ECO:0000256" key="3">
    <source>
        <dbReference type="ARBA" id="ARBA00022898"/>
    </source>
</evidence>
<dbReference type="Pfam" id="PF01174">
    <property type="entry name" value="SNO"/>
    <property type="match status" value="1"/>
</dbReference>
<comment type="pathway">
    <text evidence="7">Cofactor biosynthesis; pyridoxal 5'-phosphate biosynthesis.</text>
</comment>
<dbReference type="InterPro" id="IPR021196">
    <property type="entry name" value="PdxT/SNO_CS"/>
</dbReference>
<dbReference type="Proteomes" id="UP000058925">
    <property type="component" value="Chromosome"/>
</dbReference>
<feature type="active site" description="Nucleophile" evidence="7 8">
    <location>
        <position position="89"/>
    </location>
</feature>
<dbReference type="GO" id="GO:0016740">
    <property type="term" value="F:transferase activity"/>
    <property type="evidence" value="ECO:0007669"/>
    <property type="project" value="UniProtKB-KW"/>
</dbReference>
<comment type="catalytic activity">
    <reaction evidence="6 7">
        <text>L-glutamine + H2O = L-glutamate + NH4(+)</text>
        <dbReference type="Rhea" id="RHEA:15889"/>
        <dbReference type="ChEBI" id="CHEBI:15377"/>
        <dbReference type="ChEBI" id="CHEBI:28938"/>
        <dbReference type="ChEBI" id="CHEBI:29985"/>
        <dbReference type="ChEBI" id="CHEBI:58359"/>
        <dbReference type="EC" id="3.5.1.2"/>
    </reaction>
</comment>